<dbReference type="RefSeq" id="WP_268779780.1">
    <property type="nucleotide sequence ID" value="NZ_JAPRAT010000011.1"/>
</dbReference>
<feature type="transmembrane region" description="Helical" evidence="1">
    <location>
        <begin position="37"/>
        <end position="57"/>
    </location>
</feature>
<reference evidence="2" key="1">
    <citation type="submission" date="2022-11" db="EMBL/GenBank/DDBJ databases">
        <title>WGS of Natronobacillus azotifigens 24KS-1, an anaerobic diazotrophic haloalkaliphile from soda-rich habitats.</title>
        <authorList>
            <person name="Sorokin D.Y."/>
            <person name="Merkel A.Y."/>
        </authorList>
    </citation>
    <scope>NUCLEOTIDE SEQUENCE</scope>
    <source>
        <strain evidence="2">24KS-1</strain>
    </source>
</reference>
<evidence type="ECO:0000256" key="1">
    <source>
        <dbReference type="SAM" id="Phobius"/>
    </source>
</evidence>
<protein>
    <submittedName>
        <fullName evidence="2">Uncharacterized protein</fullName>
    </submittedName>
</protein>
<accession>A0A9J6RBF1</accession>
<keyword evidence="1" id="KW-0472">Membrane</keyword>
<name>A0A9J6RBF1_9BACI</name>
<evidence type="ECO:0000313" key="2">
    <source>
        <dbReference type="EMBL" id="MCZ0703010.1"/>
    </source>
</evidence>
<feature type="transmembrane region" description="Helical" evidence="1">
    <location>
        <begin position="6"/>
        <end position="25"/>
    </location>
</feature>
<gene>
    <name evidence="2" type="ORF">OWO01_07275</name>
</gene>
<keyword evidence="1" id="KW-1133">Transmembrane helix</keyword>
<comment type="caution">
    <text evidence="2">The sequence shown here is derived from an EMBL/GenBank/DDBJ whole genome shotgun (WGS) entry which is preliminary data.</text>
</comment>
<organism evidence="2 3">
    <name type="scientific">Natronobacillus azotifigens</name>
    <dbReference type="NCBI Taxonomy" id="472978"/>
    <lineage>
        <taxon>Bacteria</taxon>
        <taxon>Bacillati</taxon>
        <taxon>Bacillota</taxon>
        <taxon>Bacilli</taxon>
        <taxon>Bacillales</taxon>
        <taxon>Bacillaceae</taxon>
        <taxon>Natronobacillus</taxon>
    </lineage>
</organism>
<dbReference type="EMBL" id="JAPRAT010000011">
    <property type="protein sequence ID" value="MCZ0703010.1"/>
    <property type="molecule type" value="Genomic_DNA"/>
</dbReference>
<keyword evidence="1" id="KW-0812">Transmembrane</keyword>
<feature type="transmembrane region" description="Helical" evidence="1">
    <location>
        <begin position="63"/>
        <end position="81"/>
    </location>
</feature>
<dbReference type="AlphaFoldDB" id="A0A9J6RBF1"/>
<proteinExistence type="predicted"/>
<evidence type="ECO:0000313" key="3">
    <source>
        <dbReference type="Proteomes" id="UP001084197"/>
    </source>
</evidence>
<keyword evidence="3" id="KW-1185">Reference proteome</keyword>
<dbReference type="Proteomes" id="UP001084197">
    <property type="component" value="Unassembled WGS sequence"/>
</dbReference>
<sequence length="232" mass="27382">MVRALKHITIISLMIILILIIYYVFFTYPKYSGNKFLNYIHVFMFFMFIIGLVYGIFILKLKLVLTIPMALVILFMFTFLADTIDEKYGYMFSHFYSRHPYTNLLQLNEYRNINGNYITIKDKLSQQGVVVDSIYEGHIVDVHEGIDRSITRGIYYINKQYYIIFDWIEEDVVILITKEEVSDLLLEKINTSAEIIEYKANYIDIKIDNGDLVLYNIVSTDNLNFDFIQLGE</sequence>